<feature type="domain" description="NadR/Ttd14 AAA" evidence="1">
    <location>
        <begin position="1"/>
        <end position="152"/>
    </location>
</feature>
<evidence type="ECO:0000259" key="1">
    <source>
        <dbReference type="Pfam" id="PF13521"/>
    </source>
</evidence>
<keyword evidence="2" id="KW-0067">ATP-binding</keyword>
<dbReference type="InterPro" id="IPR027417">
    <property type="entry name" value="P-loop_NTPase"/>
</dbReference>
<dbReference type="InterPro" id="IPR038727">
    <property type="entry name" value="NadR/Ttd14_AAA_dom"/>
</dbReference>
<keyword evidence="3" id="KW-1185">Reference proteome</keyword>
<dbReference type="EMBL" id="JAGUCO010000018">
    <property type="protein sequence ID" value="MBS2100109.1"/>
    <property type="molecule type" value="Genomic_DNA"/>
</dbReference>
<dbReference type="PANTHER" id="PTHR37512">
    <property type="entry name" value="TRIFUNCTIONAL NAD BIOSYNTHESIS/REGULATOR PROTEIN NADR"/>
    <property type="match status" value="1"/>
</dbReference>
<gene>
    <name evidence="2" type="ORF">KEM10_17610</name>
</gene>
<evidence type="ECO:0000313" key="3">
    <source>
        <dbReference type="Proteomes" id="UP000708576"/>
    </source>
</evidence>
<dbReference type="PANTHER" id="PTHR37512:SF1">
    <property type="entry name" value="NADR_TTD14 AAA DOMAIN-CONTAINING PROTEIN"/>
    <property type="match status" value="1"/>
</dbReference>
<dbReference type="Pfam" id="PF13521">
    <property type="entry name" value="AAA_28"/>
    <property type="match status" value="1"/>
</dbReference>
<organism evidence="2 3">
    <name type="scientific">Carboxylicivirga linearis</name>
    <dbReference type="NCBI Taxonomy" id="1628157"/>
    <lineage>
        <taxon>Bacteria</taxon>
        <taxon>Pseudomonadati</taxon>
        <taxon>Bacteroidota</taxon>
        <taxon>Bacteroidia</taxon>
        <taxon>Marinilabiliales</taxon>
        <taxon>Marinilabiliaceae</taxon>
        <taxon>Carboxylicivirga</taxon>
    </lineage>
</organism>
<dbReference type="Gene3D" id="3.40.50.300">
    <property type="entry name" value="P-loop containing nucleotide triphosphate hydrolases"/>
    <property type="match status" value="1"/>
</dbReference>
<name>A0ABS5JYW0_9BACT</name>
<dbReference type="Proteomes" id="UP000708576">
    <property type="component" value="Unassembled WGS sequence"/>
</dbReference>
<evidence type="ECO:0000313" key="2">
    <source>
        <dbReference type="EMBL" id="MBS2100109.1"/>
    </source>
</evidence>
<dbReference type="InterPro" id="IPR052735">
    <property type="entry name" value="NAD_biosynth-regulator"/>
</dbReference>
<dbReference type="SUPFAM" id="SSF52540">
    <property type="entry name" value="P-loop containing nucleoside triphosphate hydrolases"/>
    <property type="match status" value="1"/>
</dbReference>
<accession>A0ABS5JYW0</accession>
<dbReference type="GO" id="GO:0005524">
    <property type="term" value="F:ATP binding"/>
    <property type="evidence" value="ECO:0007669"/>
    <property type="project" value="UniProtKB-KW"/>
</dbReference>
<sequence>MTGPESSGKTFLCDELSKHYKTCWKPEFAREYVENLTRNYTFKDVEIIARKQIDQYNEAIDEGQSIIFFDTFLIITKIWFTYVYNQCPMWLHRSIKNLKIDLYLLCSPDIPWIKDGVRENGHVREELFQLYKQELEYYGFNYAIVNGAEESRKKLAIQHINRILTQTEV</sequence>
<proteinExistence type="predicted"/>
<reference evidence="2 3" key="1">
    <citation type="journal article" date="2015" name="Int. J. Syst. Evol. Microbiol.">
        <title>Carboxylicivirga linearis sp. nov., isolated from a sea cucumber culture pond.</title>
        <authorList>
            <person name="Wang F.Q."/>
            <person name="Zhou Y.X."/>
            <person name="Lin X.Z."/>
            <person name="Chen G.J."/>
            <person name="Du Z.J."/>
        </authorList>
    </citation>
    <scope>NUCLEOTIDE SEQUENCE [LARGE SCALE GENOMIC DNA]</scope>
    <source>
        <strain evidence="2 3">FB218</strain>
    </source>
</reference>
<comment type="caution">
    <text evidence="2">The sequence shown here is derived from an EMBL/GenBank/DDBJ whole genome shotgun (WGS) entry which is preliminary data.</text>
</comment>
<protein>
    <submittedName>
        <fullName evidence="2">ATP-binding protein</fullName>
    </submittedName>
</protein>
<keyword evidence="2" id="KW-0547">Nucleotide-binding</keyword>